<evidence type="ECO:0000313" key="3">
    <source>
        <dbReference type="Proteomes" id="UP000630142"/>
    </source>
</evidence>
<comment type="caution">
    <text evidence="2">The sequence shown here is derived from an EMBL/GenBank/DDBJ whole genome shotgun (WGS) entry which is preliminary data.</text>
</comment>
<keyword evidence="3" id="KW-1185">Reference proteome</keyword>
<gene>
    <name evidence="2" type="ORF">GCM10016234_31930</name>
</gene>
<dbReference type="RefSeq" id="WP_189505605.1">
    <property type="nucleotide sequence ID" value="NZ_BMZQ01000002.1"/>
</dbReference>
<dbReference type="Proteomes" id="UP000630142">
    <property type="component" value="Unassembled WGS sequence"/>
</dbReference>
<organism evidence="2 3">
    <name type="scientific">Tianweitania populi</name>
    <dbReference type="NCBI Taxonomy" id="1607949"/>
    <lineage>
        <taxon>Bacteria</taxon>
        <taxon>Pseudomonadati</taxon>
        <taxon>Pseudomonadota</taxon>
        <taxon>Alphaproteobacteria</taxon>
        <taxon>Hyphomicrobiales</taxon>
        <taxon>Phyllobacteriaceae</taxon>
        <taxon>Tianweitania</taxon>
    </lineage>
</organism>
<keyword evidence="1" id="KW-0472">Membrane</keyword>
<keyword evidence="1" id="KW-1133">Transmembrane helix</keyword>
<name>A0A8J3GLS9_9HYPH</name>
<keyword evidence="1" id="KW-0812">Transmembrane</keyword>
<proteinExistence type="predicted"/>
<sequence>MNQQDPDLDDDKPLDPAVENVRRKLVRFMAINLGLLFLALMAVVLAIVYRWTRTPEPEAVPAAETATIPQGDDRIQSVPLAEGTRVTGQSLSGNRVALDTIEPNGNRVLVIYDFTAGRIIARVALPAL</sequence>
<dbReference type="AlphaFoldDB" id="A0A8J3GLS9"/>
<reference evidence="2" key="2">
    <citation type="submission" date="2020-09" db="EMBL/GenBank/DDBJ databases">
        <authorList>
            <person name="Sun Q."/>
            <person name="Kim S."/>
        </authorList>
    </citation>
    <scope>NUCLEOTIDE SEQUENCE</scope>
    <source>
        <strain evidence="2">KCTC 42249</strain>
    </source>
</reference>
<reference evidence="2" key="1">
    <citation type="journal article" date="2014" name="Int. J. Syst. Evol. Microbiol.">
        <title>Complete genome sequence of Corynebacterium casei LMG S-19264T (=DSM 44701T), isolated from a smear-ripened cheese.</title>
        <authorList>
            <consortium name="US DOE Joint Genome Institute (JGI-PGF)"/>
            <person name="Walter F."/>
            <person name="Albersmeier A."/>
            <person name="Kalinowski J."/>
            <person name="Ruckert C."/>
        </authorList>
    </citation>
    <scope>NUCLEOTIDE SEQUENCE</scope>
    <source>
        <strain evidence="2">KCTC 42249</strain>
    </source>
</reference>
<evidence type="ECO:0000313" key="2">
    <source>
        <dbReference type="EMBL" id="GHD19817.1"/>
    </source>
</evidence>
<dbReference type="EMBL" id="BMZQ01000002">
    <property type="protein sequence ID" value="GHD19817.1"/>
    <property type="molecule type" value="Genomic_DNA"/>
</dbReference>
<evidence type="ECO:0000256" key="1">
    <source>
        <dbReference type="SAM" id="Phobius"/>
    </source>
</evidence>
<protein>
    <submittedName>
        <fullName evidence="2">Fimbrial protein</fullName>
    </submittedName>
</protein>
<accession>A0A8J3GLS9</accession>
<feature type="transmembrane region" description="Helical" evidence="1">
    <location>
        <begin position="30"/>
        <end position="51"/>
    </location>
</feature>